<organism evidence="1">
    <name type="scientific">freshwater metagenome</name>
    <dbReference type="NCBI Taxonomy" id="449393"/>
    <lineage>
        <taxon>unclassified sequences</taxon>
        <taxon>metagenomes</taxon>
        <taxon>ecological metagenomes</taxon>
    </lineage>
</organism>
<reference evidence="1" key="1">
    <citation type="submission" date="2020-05" db="EMBL/GenBank/DDBJ databases">
        <authorList>
            <person name="Chiriac C."/>
            <person name="Salcher M."/>
            <person name="Ghai R."/>
            <person name="Kavagutti S V."/>
        </authorList>
    </citation>
    <scope>NUCLEOTIDE SEQUENCE</scope>
</reference>
<dbReference type="EMBL" id="CAEZUE010000040">
    <property type="protein sequence ID" value="CAB4589401.1"/>
    <property type="molecule type" value="Genomic_DNA"/>
</dbReference>
<evidence type="ECO:0000313" key="1">
    <source>
        <dbReference type="EMBL" id="CAB4589401.1"/>
    </source>
</evidence>
<sequence length="123" mass="13349">MNRGLVDVRDHVCGEVDDLFEVLRRHVEQVAETAGDTLEVPDVSYRCSKLDVTHALTTNGLTSYLDTTALTRDALEADTLVLATGALPVLRGSEDLFAEQTVLLWLQGAVVDGLWLLDLTAGP</sequence>
<accession>A0A6J6FKP4</accession>
<protein>
    <submittedName>
        <fullName evidence="1">Unannotated protein</fullName>
    </submittedName>
</protein>
<gene>
    <name evidence="1" type="ORF">UFOPK1788_00436</name>
</gene>
<name>A0A6J6FKP4_9ZZZZ</name>
<proteinExistence type="predicted"/>
<dbReference type="AlphaFoldDB" id="A0A6J6FKP4"/>